<proteinExistence type="predicted"/>
<dbReference type="Proteomes" id="UP001321760">
    <property type="component" value="Unassembled WGS sequence"/>
</dbReference>
<accession>A0AAV9GWX8</accession>
<protein>
    <submittedName>
        <fullName evidence="2">Uncharacterized protein</fullName>
    </submittedName>
</protein>
<reference evidence="2" key="2">
    <citation type="submission" date="2023-05" db="EMBL/GenBank/DDBJ databases">
        <authorList>
            <consortium name="Lawrence Berkeley National Laboratory"/>
            <person name="Steindorff A."/>
            <person name="Hensen N."/>
            <person name="Bonometti L."/>
            <person name="Westerberg I."/>
            <person name="Brannstrom I.O."/>
            <person name="Guillou S."/>
            <person name="Cros-Aarteil S."/>
            <person name="Calhoun S."/>
            <person name="Haridas S."/>
            <person name="Kuo A."/>
            <person name="Mondo S."/>
            <person name="Pangilinan J."/>
            <person name="Riley R."/>
            <person name="Labutti K."/>
            <person name="Andreopoulos B."/>
            <person name="Lipzen A."/>
            <person name="Chen C."/>
            <person name="Yanf M."/>
            <person name="Daum C."/>
            <person name="Ng V."/>
            <person name="Clum A."/>
            <person name="Ohm R."/>
            <person name="Martin F."/>
            <person name="Silar P."/>
            <person name="Natvig D."/>
            <person name="Lalanne C."/>
            <person name="Gautier V."/>
            <person name="Ament-Velasquez S.L."/>
            <person name="Kruys A."/>
            <person name="Hutchinson M.I."/>
            <person name="Powell A.J."/>
            <person name="Barry K."/>
            <person name="Miller A.N."/>
            <person name="Grigoriev I.V."/>
            <person name="Debuchy R."/>
            <person name="Gladieux P."/>
            <person name="Thoren M.H."/>
            <person name="Johannesson H."/>
        </authorList>
    </citation>
    <scope>NUCLEOTIDE SEQUENCE</scope>
    <source>
        <strain evidence="2">PSN243</strain>
    </source>
</reference>
<keyword evidence="3" id="KW-1185">Reference proteome</keyword>
<feature type="region of interest" description="Disordered" evidence="1">
    <location>
        <begin position="201"/>
        <end position="220"/>
    </location>
</feature>
<evidence type="ECO:0000313" key="2">
    <source>
        <dbReference type="EMBL" id="KAK4451071.1"/>
    </source>
</evidence>
<comment type="caution">
    <text evidence="2">The sequence shown here is derived from an EMBL/GenBank/DDBJ whole genome shotgun (WGS) entry which is preliminary data.</text>
</comment>
<reference evidence="2" key="1">
    <citation type="journal article" date="2023" name="Mol. Phylogenet. Evol.">
        <title>Genome-scale phylogeny and comparative genomics of the fungal order Sordariales.</title>
        <authorList>
            <person name="Hensen N."/>
            <person name="Bonometti L."/>
            <person name="Westerberg I."/>
            <person name="Brannstrom I.O."/>
            <person name="Guillou S."/>
            <person name="Cros-Aarteil S."/>
            <person name="Calhoun S."/>
            <person name="Haridas S."/>
            <person name="Kuo A."/>
            <person name="Mondo S."/>
            <person name="Pangilinan J."/>
            <person name="Riley R."/>
            <person name="LaButti K."/>
            <person name="Andreopoulos B."/>
            <person name="Lipzen A."/>
            <person name="Chen C."/>
            <person name="Yan M."/>
            <person name="Daum C."/>
            <person name="Ng V."/>
            <person name="Clum A."/>
            <person name="Steindorff A."/>
            <person name="Ohm R.A."/>
            <person name="Martin F."/>
            <person name="Silar P."/>
            <person name="Natvig D.O."/>
            <person name="Lalanne C."/>
            <person name="Gautier V."/>
            <person name="Ament-Velasquez S.L."/>
            <person name="Kruys A."/>
            <person name="Hutchinson M.I."/>
            <person name="Powell A.J."/>
            <person name="Barry K."/>
            <person name="Miller A.N."/>
            <person name="Grigoriev I.V."/>
            <person name="Debuchy R."/>
            <person name="Gladieux P."/>
            <person name="Hiltunen Thoren M."/>
            <person name="Johannesson H."/>
        </authorList>
    </citation>
    <scope>NUCLEOTIDE SEQUENCE</scope>
    <source>
        <strain evidence="2">PSN243</strain>
    </source>
</reference>
<evidence type="ECO:0000313" key="3">
    <source>
        <dbReference type="Proteomes" id="UP001321760"/>
    </source>
</evidence>
<name>A0AAV9GWX8_9PEZI</name>
<dbReference type="EMBL" id="MU865930">
    <property type="protein sequence ID" value="KAK4451071.1"/>
    <property type="molecule type" value="Genomic_DNA"/>
</dbReference>
<organism evidence="2 3">
    <name type="scientific">Podospora aff. communis PSN243</name>
    <dbReference type="NCBI Taxonomy" id="3040156"/>
    <lineage>
        <taxon>Eukaryota</taxon>
        <taxon>Fungi</taxon>
        <taxon>Dikarya</taxon>
        <taxon>Ascomycota</taxon>
        <taxon>Pezizomycotina</taxon>
        <taxon>Sordariomycetes</taxon>
        <taxon>Sordariomycetidae</taxon>
        <taxon>Sordariales</taxon>
        <taxon>Podosporaceae</taxon>
        <taxon>Podospora</taxon>
    </lineage>
</organism>
<sequence>MGLVLTSSESLDSDLALSFLTEHRHLQGRPSFNPQAKHPRRPFHWSHSKSTTRHGVVAEPLNRPLWGDPLPHHLTLYNSNLARHRTPRYVDPFTSDISQSRRTHLVSSRKSTKFDSAEGIALARCEDVRLPGEKRPPSLERQDAFRDGSTCKRKREGLRSLQRGDSQDEELYRLGILYDDEYTRGEGFSFASIAREAPVWNGEEEEGEVKESDGAEKGGPMVRGFASLQDDSLAVVDDGSETVEERVQRIKRKVADLTTSGPPADITSHQAGPVVEEETIEQRVQRIKRRIAELTSFDPPPEDAPSVIPERADEETAEQRVARIKGELWELRQQNVDGQEASMPTAALGGGDFQRTTVEPSEQDFTQLVARFEKLKRYPARKVQDNDDDDDVSGDDGWAVLDAILEGSGRDAANIASVDADVDDTWIMLGSDGS</sequence>
<gene>
    <name evidence="2" type="ORF">QBC34DRAFT_493529</name>
</gene>
<feature type="region of interest" description="Disordered" evidence="1">
    <location>
        <begin position="131"/>
        <end position="150"/>
    </location>
</feature>
<dbReference type="AlphaFoldDB" id="A0AAV9GWX8"/>
<feature type="region of interest" description="Disordered" evidence="1">
    <location>
        <begin position="28"/>
        <end position="49"/>
    </location>
</feature>
<evidence type="ECO:0000256" key="1">
    <source>
        <dbReference type="SAM" id="MobiDB-lite"/>
    </source>
</evidence>
<feature type="compositionally biased region" description="Basic residues" evidence="1">
    <location>
        <begin position="37"/>
        <end position="49"/>
    </location>
</feature>